<sequence>MRNNKSKIPTFKVNNFQRSFFVGRDEKGDTYPLPATQFFEIERIDNLFNKCEECREPHRIDFYFLLLLTGGEGVHTFDDQEHYIKENTLCFVNPDMVTSWNSQTDYQQGYSCSFSEEFIHLGRENKRFLHELPFFKLGGSAVLPLQPEQAQYYATLLEQMCLEKQRNTIHSPDILRTLLQLFLQKVQSEFGPKDCQLKTTNNSGLRLTKAFMDLYHQDFDLLRKGKINQPKQISAYAEVLGITQNHMNDTVKEVTGKSAGQHIQDRLTKEATMLLMQSHLSVSEIAFKLGFNDPSYFSRFYKKNTGVSPSALR</sequence>
<evidence type="ECO:0000259" key="4">
    <source>
        <dbReference type="PROSITE" id="PS01124"/>
    </source>
</evidence>
<comment type="caution">
    <text evidence="5">The sequence shown here is derived from an EMBL/GenBank/DDBJ whole genome shotgun (WGS) entry which is preliminary data.</text>
</comment>
<dbReference type="SUPFAM" id="SSF46689">
    <property type="entry name" value="Homeodomain-like"/>
    <property type="match status" value="1"/>
</dbReference>
<feature type="domain" description="HTH araC/xylS-type" evidence="4">
    <location>
        <begin position="217"/>
        <end position="313"/>
    </location>
</feature>
<evidence type="ECO:0000256" key="3">
    <source>
        <dbReference type="ARBA" id="ARBA00023163"/>
    </source>
</evidence>
<dbReference type="InterPro" id="IPR037923">
    <property type="entry name" value="HTH-like"/>
</dbReference>
<dbReference type="Pfam" id="PF12833">
    <property type="entry name" value="HTH_18"/>
    <property type="match status" value="1"/>
</dbReference>
<keyword evidence="2" id="KW-0238">DNA-binding</keyword>
<evidence type="ECO:0000313" key="6">
    <source>
        <dbReference type="Proteomes" id="UP001207742"/>
    </source>
</evidence>
<dbReference type="PANTHER" id="PTHR43280">
    <property type="entry name" value="ARAC-FAMILY TRANSCRIPTIONAL REGULATOR"/>
    <property type="match status" value="1"/>
</dbReference>
<accession>A0ABT3IMI7</accession>
<dbReference type="InterPro" id="IPR020449">
    <property type="entry name" value="Tscrpt_reg_AraC-type_HTH"/>
</dbReference>
<dbReference type="PANTHER" id="PTHR43280:SF32">
    <property type="entry name" value="TRANSCRIPTIONAL REGULATORY PROTEIN"/>
    <property type="match status" value="1"/>
</dbReference>
<protein>
    <submittedName>
        <fullName evidence="5">AraC family transcriptional regulator</fullName>
    </submittedName>
</protein>
<dbReference type="SUPFAM" id="SSF51215">
    <property type="entry name" value="Regulatory protein AraC"/>
    <property type="match status" value="1"/>
</dbReference>
<proteinExistence type="predicted"/>
<dbReference type="SMART" id="SM00342">
    <property type="entry name" value="HTH_ARAC"/>
    <property type="match status" value="1"/>
</dbReference>
<dbReference type="Gene3D" id="1.10.10.60">
    <property type="entry name" value="Homeodomain-like"/>
    <property type="match status" value="1"/>
</dbReference>
<reference evidence="5 6" key="1">
    <citation type="submission" date="2022-10" db="EMBL/GenBank/DDBJ databases">
        <title>Chitinophaga nivalis PC15 sp. nov., isolated from Pyeongchang county, South Korea.</title>
        <authorList>
            <person name="Trinh H.N."/>
        </authorList>
    </citation>
    <scope>NUCLEOTIDE SEQUENCE [LARGE SCALE GENOMIC DNA]</scope>
    <source>
        <strain evidence="5 6">PC14</strain>
    </source>
</reference>
<name>A0ABT3IMI7_9BACT</name>
<keyword evidence="1" id="KW-0805">Transcription regulation</keyword>
<dbReference type="PRINTS" id="PR00032">
    <property type="entry name" value="HTHARAC"/>
</dbReference>
<dbReference type="InterPro" id="IPR003313">
    <property type="entry name" value="AraC-bd"/>
</dbReference>
<dbReference type="PROSITE" id="PS01124">
    <property type="entry name" value="HTH_ARAC_FAMILY_2"/>
    <property type="match status" value="1"/>
</dbReference>
<keyword evidence="6" id="KW-1185">Reference proteome</keyword>
<evidence type="ECO:0000313" key="5">
    <source>
        <dbReference type="EMBL" id="MCW3485194.1"/>
    </source>
</evidence>
<dbReference type="Proteomes" id="UP001207742">
    <property type="component" value="Unassembled WGS sequence"/>
</dbReference>
<dbReference type="InterPro" id="IPR009057">
    <property type="entry name" value="Homeodomain-like_sf"/>
</dbReference>
<organism evidence="5 6">
    <name type="scientific">Chitinophaga nivalis</name>
    <dbReference type="NCBI Taxonomy" id="2991709"/>
    <lineage>
        <taxon>Bacteria</taxon>
        <taxon>Pseudomonadati</taxon>
        <taxon>Bacteroidota</taxon>
        <taxon>Chitinophagia</taxon>
        <taxon>Chitinophagales</taxon>
        <taxon>Chitinophagaceae</taxon>
        <taxon>Chitinophaga</taxon>
    </lineage>
</organism>
<dbReference type="RefSeq" id="WP_264731335.1">
    <property type="nucleotide sequence ID" value="NZ_JAPDNR010000001.1"/>
</dbReference>
<gene>
    <name evidence="5" type="ORF">OL497_14895</name>
</gene>
<evidence type="ECO:0000256" key="2">
    <source>
        <dbReference type="ARBA" id="ARBA00023125"/>
    </source>
</evidence>
<dbReference type="EMBL" id="JAPDNS010000001">
    <property type="protein sequence ID" value="MCW3485194.1"/>
    <property type="molecule type" value="Genomic_DNA"/>
</dbReference>
<dbReference type="InterPro" id="IPR018060">
    <property type="entry name" value="HTH_AraC"/>
</dbReference>
<dbReference type="Pfam" id="PF02311">
    <property type="entry name" value="AraC_binding"/>
    <property type="match status" value="1"/>
</dbReference>
<keyword evidence="3" id="KW-0804">Transcription</keyword>
<evidence type="ECO:0000256" key="1">
    <source>
        <dbReference type="ARBA" id="ARBA00023015"/>
    </source>
</evidence>